<reference evidence="1" key="1">
    <citation type="submission" date="2014-11" db="EMBL/GenBank/DDBJ databases">
        <authorList>
            <person name="Amaro Gonzalez C."/>
        </authorList>
    </citation>
    <scope>NUCLEOTIDE SEQUENCE</scope>
</reference>
<evidence type="ECO:0000313" key="1">
    <source>
        <dbReference type="EMBL" id="JAH68927.1"/>
    </source>
</evidence>
<sequence>MLFLKSWTWKTYSPSHDRTILLE</sequence>
<organism evidence="1">
    <name type="scientific">Anguilla anguilla</name>
    <name type="common">European freshwater eel</name>
    <name type="synonym">Muraena anguilla</name>
    <dbReference type="NCBI Taxonomy" id="7936"/>
    <lineage>
        <taxon>Eukaryota</taxon>
        <taxon>Metazoa</taxon>
        <taxon>Chordata</taxon>
        <taxon>Craniata</taxon>
        <taxon>Vertebrata</taxon>
        <taxon>Euteleostomi</taxon>
        <taxon>Actinopterygii</taxon>
        <taxon>Neopterygii</taxon>
        <taxon>Teleostei</taxon>
        <taxon>Anguilliformes</taxon>
        <taxon>Anguillidae</taxon>
        <taxon>Anguilla</taxon>
    </lineage>
</organism>
<proteinExistence type="predicted"/>
<dbReference type="AlphaFoldDB" id="A0A0E9USY4"/>
<accession>A0A0E9USY4</accession>
<reference evidence="1" key="2">
    <citation type="journal article" date="2015" name="Fish Shellfish Immunol.">
        <title>Early steps in the European eel (Anguilla anguilla)-Vibrio vulnificus interaction in the gills: Role of the RtxA13 toxin.</title>
        <authorList>
            <person name="Callol A."/>
            <person name="Pajuelo D."/>
            <person name="Ebbesson L."/>
            <person name="Teles M."/>
            <person name="MacKenzie S."/>
            <person name="Amaro C."/>
        </authorList>
    </citation>
    <scope>NUCLEOTIDE SEQUENCE</scope>
</reference>
<protein>
    <submittedName>
        <fullName evidence="1">Uncharacterized protein</fullName>
    </submittedName>
</protein>
<name>A0A0E9USY4_ANGAN</name>
<dbReference type="EMBL" id="GBXM01039650">
    <property type="protein sequence ID" value="JAH68927.1"/>
    <property type="molecule type" value="Transcribed_RNA"/>
</dbReference>